<protein>
    <recommendedName>
        <fullName evidence="1">Ubiquilin</fullName>
    </recommendedName>
</protein>
<dbReference type="FunFam" id="1.10.8.10:FF:000079">
    <property type="entry name" value="Ubiquitin family protein"/>
    <property type="match status" value="1"/>
</dbReference>
<evidence type="ECO:0000259" key="3">
    <source>
        <dbReference type="PROSITE" id="PS50030"/>
    </source>
</evidence>
<dbReference type="PROSITE" id="PS50030">
    <property type="entry name" value="UBA"/>
    <property type="match status" value="1"/>
</dbReference>
<dbReference type="GO" id="GO:0005829">
    <property type="term" value="C:cytosol"/>
    <property type="evidence" value="ECO:0007669"/>
    <property type="project" value="TreeGrafter"/>
</dbReference>
<feature type="region of interest" description="Disordered" evidence="2">
    <location>
        <begin position="87"/>
        <end position="119"/>
    </location>
</feature>
<dbReference type="SUPFAM" id="SSF54236">
    <property type="entry name" value="Ubiquitin-like"/>
    <property type="match status" value="1"/>
</dbReference>
<keyword evidence="5" id="KW-1185">Reference proteome</keyword>
<feature type="compositionally biased region" description="Polar residues" evidence="2">
    <location>
        <begin position="439"/>
        <end position="460"/>
    </location>
</feature>
<dbReference type="InterPro" id="IPR015940">
    <property type="entry name" value="UBA"/>
</dbReference>
<dbReference type="AlphaFoldDB" id="A0A914E6N6"/>
<dbReference type="InterPro" id="IPR015496">
    <property type="entry name" value="Ubiquilin"/>
</dbReference>
<reference evidence="6" key="1">
    <citation type="submission" date="2022-11" db="UniProtKB">
        <authorList>
            <consortium name="WormBaseParasite"/>
        </authorList>
    </citation>
    <scope>IDENTIFICATION</scope>
</reference>
<dbReference type="GO" id="GO:0031593">
    <property type="term" value="F:polyubiquitin modification-dependent protein binding"/>
    <property type="evidence" value="ECO:0007669"/>
    <property type="project" value="TreeGrafter"/>
</dbReference>
<accession>A0A914E6N6</accession>
<dbReference type="PROSITE" id="PS50053">
    <property type="entry name" value="UBIQUITIN_2"/>
    <property type="match status" value="1"/>
</dbReference>
<dbReference type="PANTHER" id="PTHR10677:SF3">
    <property type="entry name" value="FI07626P-RELATED"/>
    <property type="match status" value="1"/>
</dbReference>
<evidence type="ECO:0000313" key="6">
    <source>
        <dbReference type="WBParaSite" id="ACRNAN_scaffold570.g9887.t1"/>
    </source>
</evidence>
<dbReference type="WBParaSite" id="ACRNAN_scaffold570.g9887.t1">
    <property type="protein sequence ID" value="ACRNAN_scaffold570.g9887.t1"/>
    <property type="gene ID" value="ACRNAN_scaffold570.g9887"/>
</dbReference>
<evidence type="ECO:0000256" key="1">
    <source>
        <dbReference type="ARBA" id="ARBA00071717"/>
    </source>
</evidence>
<dbReference type="PANTHER" id="PTHR10677">
    <property type="entry name" value="UBIQUILIN"/>
    <property type="match status" value="1"/>
</dbReference>
<dbReference type="InterPro" id="IPR029071">
    <property type="entry name" value="Ubiquitin-like_domsf"/>
</dbReference>
<dbReference type="SMART" id="SM00165">
    <property type="entry name" value="UBA"/>
    <property type="match status" value="1"/>
</dbReference>
<dbReference type="Gene3D" id="1.10.260.100">
    <property type="match status" value="2"/>
</dbReference>
<evidence type="ECO:0000256" key="2">
    <source>
        <dbReference type="SAM" id="MobiDB-lite"/>
    </source>
</evidence>
<dbReference type="Pfam" id="PF23195">
    <property type="entry name" value="UBQLN1"/>
    <property type="match status" value="1"/>
</dbReference>
<dbReference type="InterPro" id="IPR006636">
    <property type="entry name" value="STI1_HS-bd"/>
</dbReference>
<feature type="region of interest" description="Disordered" evidence="2">
    <location>
        <begin position="439"/>
        <end position="471"/>
    </location>
</feature>
<dbReference type="CDD" id="cd14399">
    <property type="entry name" value="UBA_PLICs"/>
    <property type="match status" value="1"/>
</dbReference>
<proteinExistence type="predicted"/>
<evidence type="ECO:0000313" key="5">
    <source>
        <dbReference type="Proteomes" id="UP000887540"/>
    </source>
</evidence>
<dbReference type="FunFam" id="1.10.260.100:FF:000001">
    <property type="entry name" value="Ubiquilin 1"/>
    <property type="match status" value="1"/>
</dbReference>
<feature type="domain" description="Ubiquitin-like" evidence="4">
    <location>
        <begin position="14"/>
        <end position="88"/>
    </location>
</feature>
<dbReference type="SMART" id="SM00213">
    <property type="entry name" value="UBQ"/>
    <property type="match status" value="1"/>
</dbReference>
<dbReference type="Gene3D" id="1.10.8.10">
    <property type="entry name" value="DNA helicase RuvA subunit, C-terminal domain"/>
    <property type="match status" value="1"/>
</dbReference>
<dbReference type="Gene3D" id="3.10.20.90">
    <property type="entry name" value="Phosphatidylinositol 3-kinase Catalytic Subunit, Chain A, domain 1"/>
    <property type="match status" value="1"/>
</dbReference>
<dbReference type="GO" id="GO:0006511">
    <property type="term" value="P:ubiquitin-dependent protein catabolic process"/>
    <property type="evidence" value="ECO:0007669"/>
    <property type="project" value="TreeGrafter"/>
</dbReference>
<feature type="compositionally biased region" description="Low complexity" evidence="2">
    <location>
        <begin position="461"/>
        <end position="471"/>
    </location>
</feature>
<sequence length="548" mass="58935">MTEAISDDEQVAKMKIKFKTTTETYETELDSTATVLQAKEALAAKVNQTVEKLCLIFSGKILKDHETLEQHGISEGKVVHMVIRNAQPKSDSSPSSAAPAQSSTTTTAQNRPAANPLAGAGAAAGGGLFAPQQLMNNPEFMQQMMNSPMMQSMMSNPDILRAMITENPQIQQVIQQNPELGHILNDPEILRQTMEMIRNPNMFNELMRHHDRAIHNLQGMPGGEAALQRLYQDIQEPLLNSTTGSLAGNPFASLLQQQDNNATSRSQRAGVENAEALPNPWGAAPSNQGTQGAANTTAPPPNVAAGLGGMMNSPGMQSLMRQMTSNPETMRSMLNNENMTSMTRLLSQNPDFMRQMLGAMPGVQANPQLLQQMQNMMQNPQTIQAMTNPRVLQALQQMQEAMQVLRTEAPQLFDIPNIGNMLGGNLNMANLFGGIPTNTASPATGTTDTAPASTNAPSDRTTPAPTNNAPTNDQAQMFLNMMQQLAGFNMGAGAGAAANQAPPEERFRAQLEQLVSMGFTDPEANIRALIATFGDVNAAIDRLLNGSG</sequence>
<feature type="domain" description="UBA" evidence="3">
    <location>
        <begin position="502"/>
        <end position="546"/>
    </location>
</feature>
<feature type="compositionally biased region" description="Low complexity" evidence="2">
    <location>
        <begin position="92"/>
        <end position="109"/>
    </location>
</feature>
<name>A0A914E6N6_9BILA</name>
<organism evidence="5 6">
    <name type="scientific">Acrobeloides nanus</name>
    <dbReference type="NCBI Taxonomy" id="290746"/>
    <lineage>
        <taxon>Eukaryota</taxon>
        <taxon>Metazoa</taxon>
        <taxon>Ecdysozoa</taxon>
        <taxon>Nematoda</taxon>
        <taxon>Chromadorea</taxon>
        <taxon>Rhabditida</taxon>
        <taxon>Tylenchina</taxon>
        <taxon>Cephalobomorpha</taxon>
        <taxon>Cephaloboidea</taxon>
        <taxon>Cephalobidae</taxon>
        <taxon>Acrobeloides</taxon>
    </lineage>
</organism>
<dbReference type="SUPFAM" id="SSF46934">
    <property type="entry name" value="UBA-like"/>
    <property type="match status" value="1"/>
</dbReference>
<dbReference type="InterPro" id="IPR009060">
    <property type="entry name" value="UBA-like_sf"/>
</dbReference>
<feature type="region of interest" description="Disordered" evidence="2">
    <location>
        <begin position="276"/>
        <end position="298"/>
    </location>
</feature>
<dbReference type="Proteomes" id="UP000887540">
    <property type="component" value="Unplaced"/>
</dbReference>
<dbReference type="SMART" id="SM00727">
    <property type="entry name" value="STI1"/>
    <property type="match status" value="4"/>
</dbReference>
<evidence type="ECO:0000259" key="4">
    <source>
        <dbReference type="PROSITE" id="PS50053"/>
    </source>
</evidence>
<dbReference type="Pfam" id="PF00240">
    <property type="entry name" value="ubiquitin"/>
    <property type="match status" value="1"/>
</dbReference>
<dbReference type="InterPro" id="IPR000626">
    <property type="entry name" value="Ubiquitin-like_dom"/>
</dbReference>
<dbReference type="Pfam" id="PF00627">
    <property type="entry name" value="UBA"/>
    <property type="match status" value="1"/>
</dbReference>
<feature type="compositionally biased region" description="Low complexity" evidence="2">
    <location>
        <begin position="287"/>
        <end position="297"/>
    </location>
</feature>